<dbReference type="AlphaFoldDB" id="A0A0D2NHZ4"/>
<comment type="cofactor">
    <cofactor evidence="1 6">
        <name>heme</name>
        <dbReference type="ChEBI" id="CHEBI:30413"/>
    </cofactor>
</comment>
<dbReference type="GO" id="GO:0020037">
    <property type="term" value="F:heme binding"/>
    <property type="evidence" value="ECO:0007669"/>
    <property type="project" value="InterPro"/>
</dbReference>
<dbReference type="InterPro" id="IPR001128">
    <property type="entry name" value="Cyt_P450"/>
</dbReference>
<name>A0A0D2NHZ4_HYPSF</name>
<dbReference type="Pfam" id="PF00067">
    <property type="entry name" value="p450"/>
    <property type="match status" value="1"/>
</dbReference>
<evidence type="ECO:0000256" key="5">
    <source>
        <dbReference type="ARBA" id="ARBA00023004"/>
    </source>
</evidence>
<evidence type="ECO:0000256" key="7">
    <source>
        <dbReference type="RuleBase" id="RU000461"/>
    </source>
</evidence>
<evidence type="ECO:0000313" key="9">
    <source>
        <dbReference type="Proteomes" id="UP000054270"/>
    </source>
</evidence>
<dbReference type="PRINTS" id="PR00465">
    <property type="entry name" value="EP450IV"/>
</dbReference>
<evidence type="ECO:0008006" key="10">
    <source>
        <dbReference type="Google" id="ProtNLM"/>
    </source>
</evidence>
<dbReference type="PANTHER" id="PTHR46206">
    <property type="entry name" value="CYTOCHROME P450"/>
    <property type="match status" value="1"/>
</dbReference>
<evidence type="ECO:0000256" key="3">
    <source>
        <dbReference type="ARBA" id="ARBA00022723"/>
    </source>
</evidence>
<dbReference type="CDD" id="cd11041">
    <property type="entry name" value="CYP503A1-like"/>
    <property type="match status" value="1"/>
</dbReference>
<dbReference type="GO" id="GO:0004497">
    <property type="term" value="F:monooxygenase activity"/>
    <property type="evidence" value="ECO:0007669"/>
    <property type="project" value="UniProtKB-KW"/>
</dbReference>
<dbReference type="SUPFAM" id="SSF48264">
    <property type="entry name" value="Cytochrome P450"/>
    <property type="match status" value="1"/>
</dbReference>
<comment type="similarity">
    <text evidence="2 7">Belongs to the cytochrome P450 family.</text>
</comment>
<protein>
    <recommendedName>
        <fullName evidence="10">Cytochrome P450</fullName>
    </recommendedName>
</protein>
<dbReference type="OrthoDB" id="1844152at2759"/>
<proteinExistence type="inferred from homology"/>
<evidence type="ECO:0000256" key="2">
    <source>
        <dbReference type="ARBA" id="ARBA00010617"/>
    </source>
</evidence>
<reference evidence="9" key="1">
    <citation type="submission" date="2014-04" db="EMBL/GenBank/DDBJ databases">
        <title>Evolutionary Origins and Diversification of the Mycorrhizal Mutualists.</title>
        <authorList>
            <consortium name="DOE Joint Genome Institute"/>
            <consortium name="Mycorrhizal Genomics Consortium"/>
            <person name="Kohler A."/>
            <person name="Kuo A."/>
            <person name="Nagy L.G."/>
            <person name="Floudas D."/>
            <person name="Copeland A."/>
            <person name="Barry K.W."/>
            <person name="Cichocki N."/>
            <person name="Veneault-Fourrey C."/>
            <person name="LaButti K."/>
            <person name="Lindquist E.A."/>
            <person name="Lipzen A."/>
            <person name="Lundell T."/>
            <person name="Morin E."/>
            <person name="Murat C."/>
            <person name="Riley R."/>
            <person name="Ohm R."/>
            <person name="Sun H."/>
            <person name="Tunlid A."/>
            <person name="Henrissat B."/>
            <person name="Grigoriev I.V."/>
            <person name="Hibbett D.S."/>
            <person name="Martin F."/>
        </authorList>
    </citation>
    <scope>NUCLEOTIDE SEQUENCE [LARGE SCALE GENOMIC DNA]</scope>
    <source>
        <strain evidence="9">FD-334 SS-4</strain>
    </source>
</reference>
<dbReference type="InterPro" id="IPR036396">
    <property type="entry name" value="Cyt_P450_sf"/>
</dbReference>
<organism evidence="8 9">
    <name type="scientific">Hypholoma sublateritium (strain FD-334 SS-4)</name>
    <dbReference type="NCBI Taxonomy" id="945553"/>
    <lineage>
        <taxon>Eukaryota</taxon>
        <taxon>Fungi</taxon>
        <taxon>Dikarya</taxon>
        <taxon>Basidiomycota</taxon>
        <taxon>Agaricomycotina</taxon>
        <taxon>Agaricomycetes</taxon>
        <taxon>Agaricomycetidae</taxon>
        <taxon>Agaricales</taxon>
        <taxon>Agaricineae</taxon>
        <taxon>Strophariaceae</taxon>
        <taxon>Hypholoma</taxon>
    </lineage>
</organism>
<dbReference type="OMA" id="MACAHII"/>
<evidence type="ECO:0000256" key="6">
    <source>
        <dbReference type="PIRSR" id="PIRSR602403-1"/>
    </source>
</evidence>
<dbReference type="PROSITE" id="PS00086">
    <property type="entry name" value="CYTOCHROME_P450"/>
    <property type="match status" value="1"/>
</dbReference>
<dbReference type="InterPro" id="IPR017972">
    <property type="entry name" value="Cyt_P450_CS"/>
</dbReference>
<dbReference type="GO" id="GO:0005506">
    <property type="term" value="F:iron ion binding"/>
    <property type="evidence" value="ECO:0007669"/>
    <property type="project" value="InterPro"/>
</dbReference>
<dbReference type="Proteomes" id="UP000054270">
    <property type="component" value="Unassembled WGS sequence"/>
</dbReference>
<evidence type="ECO:0000256" key="4">
    <source>
        <dbReference type="ARBA" id="ARBA00023002"/>
    </source>
</evidence>
<dbReference type="GO" id="GO:0016705">
    <property type="term" value="F:oxidoreductase activity, acting on paired donors, with incorporation or reduction of molecular oxygen"/>
    <property type="evidence" value="ECO:0007669"/>
    <property type="project" value="InterPro"/>
</dbReference>
<dbReference type="STRING" id="945553.A0A0D2NHZ4"/>
<keyword evidence="7" id="KW-0503">Monooxygenase</keyword>
<dbReference type="InterPro" id="IPR002403">
    <property type="entry name" value="Cyt_P450_E_grp-IV"/>
</dbReference>
<gene>
    <name evidence="8" type="ORF">HYPSUDRAFT_47536</name>
</gene>
<keyword evidence="9" id="KW-1185">Reference proteome</keyword>
<accession>A0A0D2NHZ4</accession>
<sequence length="501" mass="56784">MFDMLDNYPLSWPVAALLAVIFLSVKYIRSPTHQLRHIPSVGGSGLISSYFDARRFFREGQQMIQEGYEKYYGTAFKVSTMGRYMVVVSGSDMLEDIRQATDEQLSFREAIAETIQADYMLGKQNRTDPFHIAVVRTPLTRNLGYRFPEIKDEIQEAFGEMIPPTGEWTKTRILSTARQIVCRTSNRLFVGLPLCRDPDYRKLNEQFTGDVMRGAQTINRFPKLLRPIVGRYLTKIPARAQRTIKHIGPIIEERLANEKLYGPEAEDTANDLITWLLEEAKGPQRTTEQISLRVLGINFAAIHTTSMALTNALYDLAAYPQYVEAMREEVEAVISSEGWTKAAMGKMRKVDSFLKESQRLATGGLSVSRKALKDFTFSNGITVPAGTFVAFATHSTHHDDHVYPDADTFDGFRFSEKREGDGEGIKHQMVALSHDYITFGTGRHACPGRFFAVNELKAMLAHILMTYDVKLPENTPRPPNIWFQTTCSPNPYGSLFFRKRA</sequence>
<keyword evidence="6 7" id="KW-0349">Heme</keyword>
<dbReference type="EMBL" id="KN817625">
    <property type="protein sequence ID" value="KJA16226.1"/>
    <property type="molecule type" value="Genomic_DNA"/>
</dbReference>
<keyword evidence="3 6" id="KW-0479">Metal-binding</keyword>
<feature type="binding site" description="axial binding residue" evidence="6">
    <location>
        <position position="446"/>
    </location>
    <ligand>
        <name>heme</name>
        <dbReference type="ChEBI" id="CHEBI:30413"/>
    </ligand>
    <ligandPart>
        <name>Fe</name>
        <dbReference type="ChEBI" id="CHEBI:18248"/>
    </ligandPart>
</feature>
<dbReference type="Gene3D" id="1.10.630.10">
    <property type="entry name" value="Cytochrome P450"/>
    <property type="match status" value="1"/>
</dbReference>
<keyword evidence="5 6" id="KW-0408">Iron</keyword>
<evidence type="ECO:0000313" key="8">
    <source>
        <dbReference type="EMBL" id="KJA16226.1"/>
    </source>
</evidence>
<keyword evidence="4 7" id="KW-0560">Oxidoreductase</keyword>
<evidence type="ECO:0000256" key="1">
    <source>
        <dbReference type="ARBA" id="ARBA00001971"/>
    </source>
</evidence>